<evidence type="ECO:0000313" key="3">
    <source>
        <dbReference type="Proteomes" id="UP000005824"/>
    </source>
</evidence>
<feature type="transmembrane region" description="Helical" evidence="1">
    <location>
        <begin position="59"/>
        <end position="83"/>
    </location>
</feature>
<evidence type="ECO:0000313" key="2">
    <source>
        <dbReference type="EMBL" id="EDY15758.1"/>
    </source>
</evidence>
<sequence>MTPLGHERSLSIVLAPYAPAVLLVIFATGLWILARAIGRLVSRGADTSVSIGGLTRTDLYSFAFVFLGLYFILSSFADVINWIHYFVTVSHNDPARDPHVENLYQLTRPCLTFVAGLVSLIGAPHWTKKLVSHDQKTQVA</sequence>
<dbReference type="EMBL" id="ABVL01000062">
    <property type="protein sequence ID" value="EDY15758.1"/>
    <property type="molecule type" value="Genomic_DNA"/>
</dbReference>
<keyword evidence="1" id="KW-0472">Membrane</keyword>
<dbReference type="Proteomes" id="UP000005824">
    <property type="component" value="Unassembled WGS sequence"/>
</dbReference>
<protein>
    <submittedName>
        <fullName evidence="2">Uncharacterized protein</fullName>
    </submittedName>
</protein>
<reference evidence="2 3" key="1">
    <citation type="journal article" date="2011" name="J. Bacteriol.">
        <title>Genome sequence of Chthoniobacter flavus Ellin428, an aerobic heterotrophic soil bacterium.</title>
        <authorList>
            <person name="Kant R."/>
            <person name="van Passel M.W."/>
            <person name="Palva A."/>
            <person name="Lucas S."/>
            <person name="Lapidus A."/>
            <person name="Glavina Del Rio T."/>
            <person name="Dalin E."/>
            <person name="Tice H."/>
            <person name="Bruce D."/>
            <person name="Goodwin L."/>
            <person name="Pitluck S."/>
            <person name="Larimer F.W."/>
            <person name="Land M.L."/>
            <person name="Hauser L."/>
            <person name="Sangwan P."/>
            <person name="de Vos W.M."/>
            <person name="Janssen P.H."/>
            <person name="Smidt H."/>
        </authorList>
    </citation>
    <scope>NUCLEOTIDE SEQUENCE [LARGE SCALE GENOMIC DNA]</scope>
    <source>
        <strain evidence="2 3">Ellin428</strain>
    </source>
</reference>
<proteinExistence type="predicted"/>
<feature type="transmembrane region" description="Helical" evidence="1">
    <location>
        <begin position="103"/>
        <end position="123"/>
    </location>
</feature>
<comment type="caution">
    <text evidence="2">The sequence shown here is derived from an EMBL/GenBank/DDBJ whole genome shotgun (WGS) entry which is preliminary data.</text>
</comment>
<accession>B4DCS8</accession>
<dbReference type="STRING" id="497964.CfE428DRAFT_6719"/>
<dbReference type="AlphaFoldDB" id="B4DCS8"/>
<name>B4DCS8_9BACT</name>
<organism evidence="2 3">
    <name type="scientific">Chthoniobacter flavus Ellin428</name>
    <dbReference type="NCBI Taxonomy" id="497964"/>
    <lineage>
        <taxon>Bacteria</taxon>
        <taxon>Pseudomonadati</taxon>
        <taxon>Verrucomicrobiota</taxon>
        <taxon>Spartobacteria</taxon>
        <taxon>Chthoniobacterales</taxon>
        <taxon>Chthoniobacteraceae</taxon>
        <taxon>Chthoniobacter</taxon>
    </lineage>
</organism>
<keyword evidence="1" id="KW-1133">Transmembrane helix</keyword>
<evidence type="ECO:0000256" key="1">
    <source>
        <dbReference type="SAM" id="Phobius"/>
    </source>
</evidence>
<gene>
    <name evidence="2" type="ORF">CfE428DRAFT_6719</name>
</gene>
<keyword evidence="3" id="KW-1185">Reference proteome</keyword>
<dbReference type="eggNOG" id="ENOG502ZHKG">
    <property type="taxonomic scope" value="Bacteria"/>
</dbReference>
<keyword evidence="1" id="KW-0812">Transmembrane</keyword>
<dbReference type="InParanoid" id="B4DCS8"/>
<feature type="transmembrane region" description="Helical" evidence="1">
    <location>
        <begin position="20"/>
        <end position="38"/>
    </location>
</feature>